<feature type="compositionally biased region" description="Polar residues" evidence="1">
    <location>
        <begin position="146"/>
        <end position="169"/>
    </location>
</feature>
<dbReference type="HOGENOM" id="CLU_1283396_0_0_1"/>
<gene>
    <name evidence="2" type="ORF">M413DRAFT_26991</name>
</gene>
<dbReference type="EMBL" id="KN831778">
    <property type="protein sequence ID" value="KIM42189.1"/>
    <property type="molecule type" value="Genomic_DNA"/>
</dbReference>
<dbReference type="Proteomes" id="UP000053424">
    <property type="component" value="Unassembled WGS sequence"/>
</dbReference>
<evidence type="ECO:0000313" key="3">
    <source>
        <dbReference type="Proteomes" id="UP000053424"/>
    </source>
</evidence>
<sequence length="215" mass="24872">MVVASPFIQYIVRLYAYSRFFRKVAQYYKEASKYQQQLFLLFDAYKIFRDRWPTSDIGPVQFYDRVHDVIPRVEPIHLGDTPWFDEFNLEKDRRERVSPFMLVVTNLEACANPAEKLSLQEYASRWGLGYLTFPENTASGDIPPDDQSSNSDASEDGNNSDNGNESCSDNGEGDDENPPPEWYLQVMSRENEEDVVVDTTLPPPRRRKVTLRPQA</sequence>
<accession>A0A0C3CD93</accession>
<feature type="compositionally biased region" description="Basic residues" evidence="1">
    <location>
        <begin position="204"/>
        <end position="215"/>
    </location>
</feature>
<dbReference type="AlphaFoldDB" id="A0A0C3CD93"/>
<protein>
    <submittedName>
        <fullName evidence="2">Uncharacterized protein</fullName>
    </submittedName>
</protein>
<name>A0A0C3CD93_HEBCY</name>
<organism evidence="2 3">
    <name type="scientific">Hebeloma cylindrosporum</name>
    <dbReference type="NCBI Taxonomy" id="76867"/>
    <lineage>
        <taxon>Eukaryota</taxon>
        <taxon>Fungi</taxon>
        <taxon>Dikarya</taxon>
        <taxon>Basidiomycota</taxon>
        <taxon>Agaricomycotina</taxon>
        <taxon>Agaricomycetes</taxon>
        <taxon>Agaricomycetidae</taxon>
        <taxon>Agaricales</taxon>
        <taxon>Agaricineae</taxon>
        <taxon>Hymenogastraceae</taxon>
        <taxon>Hebeloma</taxon>
    </lineage>
</organism>
<reference evidence="2 3" key="1">
    <citation type="submission" date="2014-04" db="EMBL/GenBank/DDBJ databases">
        <authorList>
            <consortium name="DOE Joint Genome Institute"/>
            <person name="Kuo A."/>
            <person name="Gay G."/>
            <person name="Dore J."/>
            <person name="Kohler A."/>
            <person name="Nagy L.G."/>
            <person name="Floudas D."/>
            <person name="Copeland A."/>
            <person name="Barry K.W."/>
            <person name="Cichocki N."/>
            <person name="Veneault-Fourrey C."/>
            <person name="LaButti K."/>
            <person name="Lindquist E.A."/>
            <person name="Lipzen A."/>
            <person name="Lundell T."/>
            <person name="Morin E."/>
            <person name="Murat C."/>
            <person name="Sun H."/>
            <person name="Tunlid A."/>
            <person name="Henrissat B."/>
            <person name="Grigoriev I.V."/>
            <person name="Hibbett D.S."/>
            <person name="Martin F."/>
            <person name="Nordberg H.P."/>
            <person name="Cantor M.N."/>
            <person name="Hua S.X."/>
        </authorList>
    </citation>
    <scope>NUCLEOTIDE SEQUENCE [LARGE SCALE GENOMIC DNA]</scope>
    <source>
        <strain evidence="3">h7</strain>
    </source>
</reference>
<proteinExistence type="predicted"/>
<reference evidence="3" key="2">
    <citation type="submission" date="2015-01" db="EMBL/GenBank/DDBJ databases">
        <title>Evolutionary Origins and Diversification of the Mycorrhizal Mutualists.</title>
        <authorList>
            <consortium name="DOE Joint Genome Institute"/>
            <consortium name="Mycorrhizal Genomics Consortium"/>
            <person name="Kohler A."/>
            <person name="Kuo A."/>
            <person name="Nagy L.G."/>
            <person name="Floudas D."/>
            <person name="Copeland A."/>
            <person name="Barry K.W."/>
            <person name="Cichocki N."/>
            <person name="Veneault-Fourrey C."/>
            <person name="LaButti K."/>
            <person name="Lindquist E.A."/>
            <person name="Lipzen A."/>
            <person name="Lundell T."/>
            <person name="Morin E."/>
            <person name="Murat C."/>
            <person name="Riley R."/>
            <person name="Ohm R."/>
            <person name="Sun H."/>
            <person name="Tunlid A."/>
            <person name="Henrissat B."/>
            <person name="Grigoriev I.V."/>
            <person name="Hibbett D.S."/>
            <person name="Martin F."/>
        </authorList>
    </citation>
    <scope>NUCLEOTIDE SEQUENCE [LARGE SCALE GENOMIC DNA]</scope>
    <source>
        <strain evidence="3">h7</strain>
    </source>
</reference>
<evidence type="ECO:0000256" key="1">
    <source>
        <dbReference type="SAM" id="MobiDB-lite"/>
    </source>
</evidence>
<keyword evidence="3" id="KW-1185">Reference proteome</keyword>
<feature type="region of interest" description="Disordered" evidence="1">
    <location>
        <begin position="137"/>
        <end position="215"/>
    </location>
</feature>
<evidence type="ECO:0000313" key="2">
    <source>
        <dbReference type="EMBL" id="KIM42189.1"/>
    </source>
</evidence>